<dbReference type="EMBL" id="MCFC01000041">
    <property type="protein sequence ID" value="ORY27099.1"/>
    <property type="molecule type" value="Genomic_DNA"/>
</dbReference>
<evidence type="ECO:0000259" key="7">
    <source>
        <dbReference type="PROSITE" id="PS50850"/>
    </source>
</evidence>
<evidence type="ECO:0000256" key="2">
    <source>
        <dbReference type="ARBA" id="ARBA00022692"/>
    </source>
</evidence>
<feature type="transmembrane region" description="Helical" evidence="6">
    <location>
        <begin position="186"/>
        <end position="207"/>
    </location>
</feature>
<feature type="transmembrane region" description="Helical" evidence="6">
    <location>
        <begin position="396"/>
        <end position="412"/>
    </location>
</feature>
<accession>A0A1Y2AWZ6</accession>
<keyword evidence="3 6" id="KW-1133">Transmembrane helix</keyword>
<dbReference type="GO" id="GO:0016020">
    <property type="term" value="C:membrane"/>
    <property type="evidence" value="ECO:0007669"/>
    <property type="project" value="UniProtKB-SubCell"/>
</dbReference>
<keyword evidence="9" id="KW-1185">Reference proteome</keyword>
<keyword evidence="4 6" id="KW-0472">Membrane</keyword>
<organism evidence="8 9">
    <name type="scientific">Naematelia encephala</name>
    <dbReference type="NCBI Taxonomy" id="71784"/>
    <lineage>
        <taxon>Eukaryota</taxon>
        <taxon>Fungi</taxon>
        <taxon>Dikarya</taxon>
        <taxon>Basidiomycota</taxon>
        <taxon>Agaricomycotina</taxon>
        <taxon>Tremellomycetes</taxon>
        <taxon>Tremellales</taxon>
        <taxon>Naemateliaceae</taxon>
        <taxon>Naematelia</taxon>
    </lineage>
</organism>
<name>A0A1Y2AWZ6_9TREE</name>
<evidence type="ECO:0000256" key="5">
    <source>
        <dbReference type="SAM" id="MobiDB-lite"/>
    </source>
</evidence>
<feature type="transmembrane region" description="Helical" evidence="6">
    <location>
        <begin position="369"/>
        <end position="390"/>
    </location>
</feature>
<dbReference type="Proteomes" id="UP000193986">
    <property type="component" value="Unassembled WGS sequence"/>
</dbReference>
<dbReference type="PROSITE" id="PS50850">
    <property type="entry name" value="MFS"/>
    <property type="match status" value="1"/>
</dbReference>
<dbReference type="Gene3D" id="1.20.1250.20">
    <property type="entry name" value="MFS general substrate transporter like domains"/>
    <property type="match status" value="1"/>
</dbReference>
<evidence type="ECO:0000256" key="3">
    <source>
        <dbReference type="ARBA" id="ARBA00022989"/>
    </source>
</evidence>
<dbReference type="AlphaFoldDB" id="A0A1Y2AWZ6"/>
<dbReference type="InterPro" id="IPR011701">
    <property type="entry name" value="MFS"/>
</dbReference>
<dbReference type="SUPFAM" id="SSF103473">
    <property type="entry name" value="MFS general substrate transporter"/>
    <property type="match status" value="1"/>
</dbReference>
<feature type="transmembrane region" description="Helical" evidence="6">
    <location>
        <begin position="152"/>
        <end position="174"/>
    </location>
</feature>
<feature type="transmembrane region" description="Helical" evidence="6">
    <location>
        <begin position="95"/>
        <end position="115"/>
    </location>
</feature>
<evidence type="ECO:0000313" key="9">
    <source>
        <dbReference type="Proteomes" id="UP000193986"/>
    </source>
</evidence>
<feature type="transmembrane region" description="Helical" evidence="6">
    <location>
        <begin position="213"/>
        <end position="235"/>
    </location>
</feature>
<evidence type="ECO:0000313" key="8">
    <source>
        <dbReference type="EMBL" id="ORY27099.1"/>
    </source>
</evidence>
<feature type="domain" description="Major facilitator superfamily (MFS) profile" evidence="7">
    <location>
        <begin position="57"/>
        <end position="488"/>
    </location>
</feature>
<feature type="transmembrane region" description="Helical" evidence="6">
    <location>
        <begin position="127"/>
        <end position="146"/>
    </location>
</feature>
<dbReference type="PANTHER" id="PTHR23502">
    <property type="entry name" value="MAJOR FACILITATOR SUPERFAMILY"/>
    <property type="match status" value="1"/>
</dbReference>
<dbReference type="PANTHER" id="PTHR23502:SF60">
    <property type="entry name" value="MAJOR FACILITATOR SUPERFAMILY (MFS) PROFILE DOMAIN-CONTAINING PROTEIN-RELATED"/>
    <property type="match status" value="1"/>
</dbReference>
<dbReference type="STRING" id="71784.A0A1Y2AWZ6"/>
<dbReference type="InParanoid" id="A0A1Y2AWZ6"/>
<dbReference type="FunCoup" id="A0A1Y2AWZ6">
    <property type="interactions" value="6"/>
</dbReference>
<evidence type="ECO:0000256" key="4">
    <source>
        <dbReference type="ARBA" id="ARBA00023136"/>
    </source>
</evidence>
<dbReference type="InterPro" id="IPR036259">
    <property type="entry name" value="MFS_trans_sf"/>
</dbReference>
<comment type="caution">
    <text evidence="8">The sequence shown here is derived from an EMBL/GenBank/DDBJ whole genome shotgun (WGS) entry which is preliminary data.</text>
</comment>
<dbReference type="GO" id="GO:0022857">
    <property type="term" value="F:transmembrane transporter activity"/>
    <property type="evidence" value="ECO:0007669"/>
    <property type="project" value="InterPro"/>
</dbReference>
<feature type="transmembrane region" description="Helical" evidence="6">
    <location>
        <begin position="464"/>
        <end position="485"/>
    </location>
</feature>
<protein>
    <submittedName>
        <fullName evidence="8">Major facilitator superfamily domain-containing protein</fullName>
    </submittedName>
</protein>
<feature type="transmembrane region" description="Helical" evidence="6">
    <location>
        <begin position="328"/>
        <end position="348"/>
    </location>
</feature>
<keyword evidence="2 6" id="KW-0812">Transmembrane</keyword>
<reference evidence="8 9" key="1">
    <citation type="submission" date="2016-07" db="EMBL/GenBank/DDBJ databases">
        <title>Pervasive Adenine N6-methylation of Active Genes in Fungi.</title>
        <authorList>
            <consortium name="DOE Joint Genome Institute"/>
            <person name="Mondo S.J."/>
            <person name="Dannebaum R.O."/>
            <person name="Kuo R.C."/>
            <person name="Labutti K."/>
            <person name="Haridas S."/>
            <person name="Kuo A."/>
            <person name="Salamov A."/>
            <person name="Ahrendt S.R."/>
            <person name="Lipzen A."/>
            <person name="Sullivan W."/>
            <person name="Andreopoulos W.B."/>
            <person name="Clum A."/>
            <person name="Lindquist E."/>
            <person name="Daum C."/>
            <person name="Ramamoorthy G.K."/>
            <person name="Gryganskyi A."/>
            <person name="Culley D."/>
            <person name="Magnuson J.K."/>
            <person name="James T.Y."/>
            <person name="O'Malley M.A."/>
            <person name="Stajich J.E."/>
            <person name="Spatafora J.W."/>
            <person name="Visel A."/>
            <person name="Grigoriev I.V."/>
        </authorList>
    </citation>
    <scope>NUCLEOTIDE SEQUENCE [LARGE SCALE GENOMIC DNA]</scope>
    <source>
        <strain evidence="8 9">68-887.2</strain>
    </source>
</reference>
<dbReference type="Pfam" id="PF07690">
    <property type="entry name" value="MFS_1"/>
    <property type="match status" value="1"/>
</dbReference>
<gene>
    <name evidence="8" type="ORF">BCR39DRAFT_469740</name>
</gene>
<dbReference type="InterPro" id="IPR020846">
    <property type="entry name" value="MFS_dom"/>
</dbReference>
<evidence type="ECO:0000256" key="6">
    <source>
        <dbReference type="SAM" id="Phobius"/>
    </source>
</evidence>
<comment type="subcellular location">
    <subcellularLocation>
        <location evidence="1">Membrane</location>
        <topology evidence="1">Multi-pass membrane protein</topology>
    </subcellularLocation>
</comment>
<feature type="transmembrane region" description="Helical" evidence="6">
    <location>
        <begin position="293"/>
        <end position="316"/>
    </location>
</feature>
<evidence type="ECO:0000256" key="1">
    <source>
        <dbReference type="ARBA" id="ARBA00004141"/>
    </source>
</evidence>
<dbReference type="OrthoDB" id="6770063at2759"/>
<proteinExistence type="predicted"/>
<feature type="region of interest" description="Disordered" evidence="5">
    <location>
        <begin position="1"/>
        <end position="22"/>
    </location>
</feature>
<sequence length="503" mass="54124">MPPREETASQEESSSLKIPVSPSAPTSVVALALTPAQIAETGSVSHPDDPLNWPVSRKWIVTAALSISGFNRIVVSTIMAPALPVISRELNLTTIQSTAALGAFVLATAFSPLILGPLSEVYGRAPVLHITNIWFFAFNLACGFVDTGAGLIASRLLAGFGAGAIFALASGVLGDLWSPEQRGATLSIYLLVPLLGAGVGPIIGGFVEQYTTWRWMFWSTSIMQAFTVTVCLIWFRETHLPTLKTRRSNINNETPSSSWRKPFSQLPPIPGQLLRKSFSTPPKQLLLHRSVQLQAALSGFGYGILYLVLSTFSSLFTSNYNESVSVSGLHYIALCLGEIVGSQIGGRLMDYLARKAKKITKSDRFQPEFHLPIIVPGAVMAAAGFLMYGWAAQRRVPWIVVDIGVFILSLGLQMTGQGLQAYNMDTYPDSRASTSAAIQVFRSLGAFALPLAGPKMYSSMGYGWANTMLGSIYVGGHVSGAAFLWKRGAALRAASDPVPLEMM</sequence>